<dbReference type="GO" id="GO:0046496">
    <property type="term" value="P:nicotinamide nucleotide metabolic process"/>
    <property type="evidence" value="ECO:0007669"/>
    <property type="project" value="UniProtKB-UniRule"/>
</dbReference>
<comment type="catalytic activity">
    <reaction evidence="15 17 19">
        <text>(6S)-NADHX + ADP = AMP + phosphate + NADH + H(+)</text>
        <dbReference type="Rhea" id="RHEA:32223"/>
        <dbReference type="ChEBI" id="CHEBI:15378"/>
        <dbReference type="ChEBI" id="CHEBI:43474"/>
        <dbReference type="ChEBI" id="CHEBI:57945"/>
        <dbReference type="ChEBI" id="CHEBI:64074"/>
        <dbReference type="ChEBI" id="CHEBI:456215"/>
        <dbReference type="ChEBI" id="CHEBI:456216"/>
        <dbReference type="EC" id="4.2.1.136"/>
    </reaction>
</comment>
<keyword evidence="13" id="KW-0511">Multifunctional enzyme</keyword>
<organism evidence="22 23">
    <name type="scientific">Candidatus Kapaibacterium thiocyanatum</name>
    <dbReference type="NCBI Taxonomy" id="1895771"/>
    <lineage>
        <taxon>Bacteria</taxon>
        <taxon>Pseudomonadati</taxon>
        <taxon>Candidatus Kapaibacteriota</taxon>
        <taxon>Candidatus Kapaibacteriia</taxon>
        <taxon>Candidatus Kapaibacteriales</taxon>
        <taxon>Candidatus Kapaibacteriaceae</taxon>
        <taxon>Candidatus Kapaibacterium</taxon>
    </lineage>
</organism>
<dbReference type="InterPro" id="IPR036652">
    <property type="entry name" value="YjeF_N_dom_sf"/>
</dbReference>
<dbReference type="InterPro" id="IPR017953">
    <property type="entry name" value="Carbohydrate_kinase_pred_CS"/>
</dbReference>
<keyword evidence="12 17" id="KW-0456">Lyase</keyword>
<keyword evidence="6 17" id="KW-0547">Nucleotide-binding</keyword>
<keyword evidence="10 17" id="KW-0520">NAD</keyword>
<evidence type="ECO:0000256" key="2">
    <source>
        <dbReference type="ARBA" id="ARBA00000909"/>
    </source>
</evidence>
<dbReference type="Pfam" id="PF03853">
    <property type="entry name" value="YjeF_N"/>
    <property type="match status" value="1"/>
</dbReference>
<evidence type="ECO:0000256" key="17">
    <source>
        <dbReference type="HAMAP-Rule" id="MF_01965"/>
    </source>
</evidence>
<protein>
    <recommendedName>
        <fullName evidence="19">Bifunctional NAD(P)H-hydrate repair enzyme</fullName>
    </recommendedName>
    <alternativeName>
        <fullName evidence="19">Nicotinamide nucleotide repair protein</fullName>
    </alternativeName>
    <domain>
        <recommendedName>
            <fullName evidence="19">ADP-dependent (S)-NAD(P)H-hydrate dehydratase</fullName>
            <ecNumber evidence="19">4.2.1.136</ecNumber>
        </recommendedName>
        <alternativeName>
            <fullName evidence="19">ADP-dependent NAD(P)HX dehydratase</fullName>
        </alternativeName>
    </domain>
    <domain>
        <recommendedName>
            <fullName evidence="19">NAD(P)H-hydrate epimerase</fullName>
            <ecNumber evidence="19">5.1.99.6</ecNumber>
        </recommendedName>
    </domain>
</protein>
<evidence type="ECO:0000313" key="22">
    <source>
        <dbReference type="EMBL" id="OJX61320.1"/>
    </source>
</evidence>
<evidence type="ECO:0000256" key="4">
    <source>
        <dbReference type="ARBA" id="ARBA00009524"/>
    </source>
</evidence>
<evidence type="ECO:0000256" key="5">
    <source>
        <dbReference type="ARBA" id="ARBA00022723"/>
    </source>
</evidence>
<evidence type="ECO:0000256" key="9">
    <source>
        <dbReference type="ARBA" id="ARBA00022958"/>
    </source>
</evidence>
<dbReference type="EC" id="4.2.1.136" evidence="19"/>
<dbReference type="PROSITE" id="PS51385">
    <property type="entry name" value="YJEF_N"/>
    <property type="match status" value="1"/>
</dbReference>
<evidence type="ECO:0000256" key="8">
    <source>
        <dbReference type="ARBA" id="ARBA00022857"/>
    </source>
</evidence>
<evidence type="ECO:0000259" key="21">
    <source>
        <dbReference type="PROSITE" id="PS51385"/>
    </source>
</evidence>
<comment type="caution">
    <text evidence="17">Lacks conserved residue(s) required for the propagation of feature annotation.</text>
</comment>
<dbReference type="PIRSF" id="PIRSF017184">
    <property type="entry name" value="Nnr"/>
    <property type="match status" value="1"/>
</dbReference>
<comment type="similarity">
    <text evidence="3 19">In the N-terminal section; belongs to the NnrE/AIBP family.</text>
</comment>
<feature type="binding site" evidence="17">
    <location>
        <position position="375"/>
    </location>
    <ligand>
        <name>(6S)-NADPHX</name>
        <dbReference type="ChEBI" id="CHEBI:64076"/>
    </ligand>
</feature>
<feature type="binding site" evidence="18">
    <location>
        <position position="125"/>
    </location>
    <ligand>
        <name>K(+)</name>
        <dbReference type="ChEBI" id="CHEBI:29103"/>
    </ligand>
</feature>
<comment type="cofactor">
    <cofactor evidence="17">
        <name>Mg(2+)</name>
        <dbReference type="ChEBI" id="CHEBI:18420"/>
    </cofactor>
</comment>
<dbReference type="InterPro" id="IPR004443">
    <property type="entry name" value="YjeF_N_dom"/>
</dbReference>
<evidence type="ECO:0000256" key="14">
    <source>
        <dbReference type="ARBA" id="ARBA00025153"/>
    </source>
</evidence>
<accession>A0A1M3L6X2</accession>
<dbReference type="GO" id="GO:0046872">
    <property type="term" value="F:metal ion binding"/>
    <property type="evidence" value="ECO:0007669"/>
    <property type="project" value="UniProtKB-UniRule"/>
</dbReference>
<comment type="similarity">
    <text evidence="18">Belongs to the NnrE/AIBP family.</text>
</comment>
<keyword evidence="7 17" id="KW-0067">ATP-binding</keyword>
<dbReference type="PANTHER" id="PTHR12592">
    <property type="entry name" value="ATP-DEPENDENT (S)-NAD(P)H-HYDRATE DEHYDRATASE FAMILY MEMBER"/>
    <property type="match status" value="1"/>
</dbReference>
<evidence type="ECO:0000256" key="3">
    <source>
        <dbReference type="ARBA" id="ARBA00006001"/>
    </source>
</evidence>
<dbReference type="NCBIfam" id="TIGR00196">
    <property type="entry name" value="yjeF_cterm"/>
    <property type="match status" value="1"/>
</dbReference>
<evidence type="ECO:0000256" key="12">
    <source>
        <dbReference type="ARBA" id="ARBA00023239"/>
    </source>
</evidence>
<feature type="binding site" evidence="18">
    <location>
        <begin position="129"/>
        <end position="135"/>
    </location>
    <ligand>
        <name>(6S)-NADPHX</name>
        <dbReference type="ChEBI" id="CHEBI:64076"/>
    </ligand>
</feature>
<proteinExistence type="inferred from homology"/>
<dbReference type="SUPFAM" id="SSF53613">
    <property type="entry name" value="Ribokinase-like"/>
    <property type="match status" value="1"/>
</dbReference>
<feature type="binding site" evidence="17">
    <location>
        <position position="259"/>
    </location>
    <ligand>
        <name>(6S)-NADPHX</name>
        <dbReference type="ChEBI" id="CHEBI:64076"/>
    </ligand>
</feature>
<dbReference type="NCBIfam" id="TIGR00197">
    <property type="entry name" value="yjeF_nterm"/>
    <property type="match status" value="1"/>
</dbReference>
<dbReference type="GO" id="GO:0005524">
    <property type="term" value="F:ATP binding"/>
    <property type="evidence" value="ECO:0007669"/>
    <property type="project" value="UniProtKB-UniRule"/>
</dbReference>
<dbReference type="PROSITE" id="PS51383">
    <property type="entry name" value="YJEF_C_3"/>
    <property type="match status" value="1"/>
</dbReference>
<comment type="catalytic activity">
    <reaction evidence="16 17 19">
        <text>(6S)-NADPHX + ADP = AMP + phosphate + NADPH + H(+)</text>
        <dbReference type="Rhea" id="RHEA:32235"/>
        <dbReference type="ChEBI" id="CHEBI:15378"/>
        <dbReference type="ChEBI" id="CHEBI:43474"/>
        <dbReference type="ChEBI" id="CHEBI:57783"/>
        <dbReference type="ChEBI" id="CHEBI:64076"/>
        <dbReference type="ChEBI" id="CHEBI:456215"/>
        <dbReference type="ChEBI" id="CHEBI:456216"/>
        <dbReference type="EC" id="4.2.1.136"/>
    </reaction>
</comment>
<keyword evidence="11 18" id="KW-0413">Isomerase</keyword>
<comment type="subunit">
    <text evidence="17">Homotetramer.</text>
</comment>
<evidence type="ECO:0000313" key="23">
    <source>
        <dbReference type="Proteomes" id="UP000184233"/>
    </source>
</evidence>
<comment type="catalytic activity">
    <reaction evidence="1 18 19">
        <text>(6R)-NADHX = (6S)-NADHX</text>
        <dbReference type="Rhea" id="RHEA:32215"/>
        <dbReference type="ChEBI" id="CHEBI:64074"/>
        <dbReference type="ChEBI" id="CHEBI:64075"/>
        <dbReference type="EC" id="5.1.99.6"/>
    </reaction>
</comment>
<evidence type="ECO:0000256" key="11">
    <source>
        <dbReference type="ARBA" id="ARBA00023235"/>
    </source>
</evidence>
<comment type="function">
    <text evidence="14 19">Bifunctional enzyme that catalyzes the epimerization of the S- and R-forms of NAD(P)HX and the dehydration of the S-form of NAD(P)HX at the expense of ADP, which is converted to AMP. This allows the repair of both epimers of NAD(P)HX, a damaged form of NAD(P)H that is a result of enzymatic or heat-dependent hydration.</text>
</comment>
<comment type="catalytic activity">
    <reaction evidence="2 18 19">
        <text>(6R)-NADPHX = (6S)-NADPHX</text>
        <dbReference type="Rhea" id="RHEA:32227"/>
        <dbReference type="ChEBI" id="CHEBI:64076"/>
        <dbReference type="ChEBI" id="CHEBI:64077"/>
        <dbReference type="EC" id="5.1.99.6"/>
    </reaction>
</comment>
<dbReference type="Gene3D" id="3.40.50.10260">
    <property type="entry name" value="YjeF N-terminal domain"/>
    <property type="match status" value="1"/>
</dbReference>
<dbReference type="GO" id="GO:0052856">
    <property type="term" value="F:NAD(P)HX epimerase activity"/>
    <property type="evidence" value="ECO:0007669"/>
    <property type="project" value="UniProtKB-UniRule"/>
</dbReference>
<evidence type="ECO:0000256" key="19">
    <source>
        <dbReference type="PIRNR" id="PIRNR017184"/>
    </source>
</evidence>
<evidence type="ECO:0000256" key="10">
    <source>
        <dbReference type="ARBA" id="ARBA00023027"/>
    </source>
</evidence>
<dbReference type="Proteomes" id="UP000184233">
    <property type="component" value="Unassembled WGS sequence"/>
</dbReference>
<feature type="binding site" evidence="18">
    <location>
        <position position="61"/>
    </location>
    <ligand>
        <name>K(+)</name>
        <dbReference type="ChEBI" id="CHEBI:29103"/>
    </ligand>
</feature>
<dbReference type="EC" id="5.1.99.6" evidence="19"/>
<evidence type="ECO:0000259" key="20">
    <source>
        <dbReference type="PROSITE" id="PS51383"/>
    </source>
</evidence>
<evidence type="ECO:0000256" key="15">
    <source>
        <dbReference type="ARBA" id="ARBA00048238"/>
    </source>
</evidence>
<evidence type="ECO:0000256" key="6">
    <source>
        <dbReference type="ARBA" id="ARBA00022741"/>
    </source>
</evidence>
<dbReference type="Gene3D" id="3.40.1190.20">
    <property type="match status" value="1"/>
</dbReference>
<keyword evidence="8 17" id="KW-0521">NADP</keyword>
<sequence length="499" mass="52309">MKPVLDPVSVRTLDAACIAEAGLSAAGLMEQAARSASKIVKTLLRPDRRSRILIACGAGNNGGDGYAIAWMLADIADVTVIATETSRHTTPETHTNRRKAEACRPIRPIHDIDTIVSEGWDVVIDALIGVGGSGNLRDPLRHVVDALNGVHALKVAIDVPTGLDASTGACDGPVFHAHHTITMAALKPGLLRGRGRRVCGVLHEADIGAPDDLVWRYIRGFVMEGSDIRNLLPRRDDATSKFDYGRILVIAGSTAMPGAASLCAHAAIASGAGLVELATPSVHPHTPREVITHVMPTTDTGTIAPSAKESLHTLAERATVLAVGPGLGMHAETIAMVADLVNGLPETKPVVIDADGLRIVPLLTRPMDNVILTPHLGEFARLLGEERTSIVDTVIERADVYARERGCIMHVKDVPSVTTDGTTICYTIGGNPGMSTAGSGDVLTGIIAAMCAQHVRPYMAASLGAFLHATAGDILAVSQPMETMMAGDLIGAMKGAIPR</sequence>
<evidence type="ECO:0000256" key="18">
    <source>
        <dbReference type="HAMAP-Rule" id="MF_01966"/>
    </source>
</evidence>
<evidence type="ECO:0000256" key="7">
    <source>
        <dbReference type="ARBA" id="ARBA00022840"/>
    </source>
</evidence>
<dbReference type="CDD" id="cd01171">
    <property type="entry name" value="YXKO-related"/>
    <property type="match status" value="1"/>
</dbReference>
<dbReference type="GO" id="GO:0110051">
    <property type="term" value="P:metabolite repair"/>
    <property type="evidence" value="ECO:0007669"/>
    <property type="project" value="TreeGrafter"/>
</dbReference>
<comment type="function">
    <text evidence="17">Catalyzes the dehydration of the S-form of NAD(P)HX at the expense of ADP, which is converted to AMP. Together with NAD(P)HX epimerase, which catalyzes the epimerization of the S- and R-forms, the enzyme allows the repair of both epimers of NAD(P)HX, a damaged form of NAD(P)H that is a result of enzymatic or heat-dependent hydration.</text>
</comment>
<dbReference type="InterPro" id="IPR030677">
    <property type="entry name" value="Nnr"/>
</dbReference>
<evidence type="ECO:0000256" key="1">
    <source>
        <dbReference type="ARBA" id="ARBA00000013"/>
    </source>
</evidence>
<comment type="function">
    <text evidence="18">Catalyzes the epimerization of the S- and R-forms of NAD(P)HX, a damaged form of NAD(P)H that is a result of enzymatic or heat-dependent hydration. This is a prerequisite for the S-specific NAD(P)H-hydrate dehydratase to allow the repair of both epimers of NAD(P)HX.</text>
</comment>
<dbReference type="HAMAP" id="MF_01965">
    <property type="entry name" value="NADHX_dehydratase"/>
    <property type="match status" value="1"/>
</dbReference>
<comment type="similarity">
    <text evidence="17">Belongs to the NnrD/CARKD family.</text>
</comment>
<feature type="binding site" evidence="18">
    <location>
        <begin position="60"/>
        <end position="64"/>
    </location>
    <ligand>
        <name>(6S)-NADPHX</name>
        <dbReference type="ChEBI" id="CHEBI:64076"/>
    </ligand>
</feature>
<keyword evidence="5 18" id="KW-0479">Metal-binding</keyword>
<dbReference type="PANTHER" id="PTHR12592:SF0">
    <property type="entry name" value="ATP-DEPENDENT (S)-NAD(P)H-HYDRATE DEHYDRATASE"/>
    <property type="match status" value="1"/>
</dbReference>
<name>A0A1M3L6X2_9BACT</name>
<feature type="binding site" evidence="18">
    <location>
        <position position="161"/>
    </location>
    <ligand>
        <name>K(+)</name>
        <dbReference type="ChEBI" id="CHEBI:29103"/>
    </ligand>
</feature>
<feature type="binding site" evidence="17">
    <location>
        <position position="441"/>
    </location>
    <ligand>
        <name>(6S)-NADPHX</name>
        <dbReference type="ChEBI" id="CHEBI:64076"/>
    </ligand>
</feature>
<feature type="binding site" evidence="17">
    <location>
        <position position="326"/>
    </location>
    <ligand>
        <name>(6S)-NADPHX</name>
        <dbReference type="ChEBI" id="CHEBI:64076"/>
    </ligand>
</feature>
<feature type="binding site" evidence="17">
    <location>
        <position position="440"/>
    </location>
    <ligand>
        <name>AMP</name>
        <dbReference type="ChEBI" id="CHEBI:456215"/>
    </ligand>
</feature>
<dbReference type="STRING" id="1895771.BGO89_01725"/>
<feature type="domain" description="YjeF N-terminal" evidence="21">
    <location>
        <begin position="10"/>
        <end position="215"/>
    </location>
</feature>
<dbReference type="EMBL" id="MKVH01000002">
    <property type="protein sequence ID" value="OJX61320.1"/>
    <property type="molecule type" value="Genomic_DNA"/>
</dbReference>
<dbReference type="GO" id="GO:0052855">
    <property type="term" value="F:ADP-dependent NAD(P)H-hydrate dehydratase activity"/>
    <property type="evidence" value="ECO:0007669"/>
    <property type="project" value="UniProtKB-UniRule"/>
</dbReference>
<comment type="caution">
    <text evidence="22">The sequence shown here is derived from an EMBL/GenBank/DDBJ whole genome shotgun (WGS) entry which is preliminary data.</text>
</comment>
<feature type="binding site" evidence="18">
    <location>
        <position position="158"/>
    </location>
    <ligand>
        <name>(6S)-NADPHX</name>
        <dbReference type="ChEBI" id="CHEBI:64076"/>
    </ligand>
</feature>
<comment type="similarity">
    <text evidence="4 19">In the C-terminal section; belongs to the NnrD/CARKD family.</text>
</comment>
<reference evidence="22 23" key="1">
    <citation type="submission" date="2016-09" db="EMBL/GenBank/DDBJ databases">
        <title>Genome-resolved meta-omics ties microbial dynamics to process performance in biotechnology for thiocyanate degradation.</title>
        <authorList>
            <person name="Kantor R.S."/>
            <person name="Huddy R.J."/>
            <person name="Iyer R."/>
            <person name="Thomas B.C."/>
            <person name="Brown C.T."/>
            <person name="Anantharaman K."/>
            <person name="Tringe S."/>
            <person name="Hettich R.L."/>
            <person name="Harrison S.T."/>
            <person name="Banfield J.F."/>
        </authorList>
    </citation>
    <scope>NUCLEOTIDE SEQUENCE [LARGE SCALE GENOMIC DNA]</scope>
    <source>
        <strain evidence="22">59-99</strain>
    </source>
</reference>
<evidence type="ECO:0000256" key="16">
    <source>
        <dbReference type="ARBA" id="ARBA00049209"/>
    </source>
</evidence>
<dbReference type="InterPro" id="IPR000631">
    <property type="entry name" value="CARKD"/>
</dbReference>
<dbReference type="Pfam" id="PF01256">
    <property type="entry name" value="Carb_kinase"/>
    <property type="match status" value="1"/>
</dbReference>
<feature type="domain" description="YjeF C-terminal" evidence="20">
    <location>
        <begin position="224"/>
        <end position="499"/>
    </location>
</feature>
<dbReference type="PROSITE" id="PS01050">
    <property type="entry name" value="YJEF_C_2"/>
    <property type="match status" value="1"/>
</dbReference>
<evidence type="ECO:0000256" key="13">
    <source>
        <dbReference type="ARBA" id="ARBA00023268"/>
    </source>
</evidence>
<keyword evidence="9 18" id="KW-0630">Potassium</keyword>
<dbReference type="InterPro" id="IPR029056">
    <property type="entry name" value="Ribokinase-like"/>
</dbReference>
<gene>
    <name evidence="17" type="primary">nnrD</name>
    <name evidence="18" type="synonym">nnrE</name>
    <name evidence="22" type="ORF">BGO89_01725</name>
</gene>
<comment type="cofactor">
    <cofactor evidence="18 19">
        <name>K(+)</name>
        <dbReference type="ChEBI" id="CHEBI:29103"/>
    </cofactor>
    <text evidence="18 19">Binds 1 potassium ion per subunit.</text>
</comment>
<dbReference type="AlphaFoldDB" id="A0A1M3L6X2"/>
<dbReference type="SUPFAM" id="SSF64153">
    <property type="entry name" value="YjeF N-terminal domain-like"/>
    <property type="match status" value="1"/>
</dbReference>
<dbReference type="HAMAP" id="MF_01966">
    <property type="entry name" value="NADHX_epimerase"/>
    <property type="match status" value="1"/>
</dbReference>